<feature type="domain" description="SLH" evidence="4">
    <location>
        <begin position="79"/>
        <end position="142"/>
    </location>
</feature>
<dbReference type="RefSeq" id="WP_097840239.1">
    <property type="nucleotide sequence ID" value="NZ_NMTY01000032.1"/>
</dbReference>
<evidence type="ECO:0000256" key="2">
    <source>
        <dbReference type="SAM" id="MobiDB-lite"/>
    </source>
</evidence>
<accession>A0A2A7AM80</accession>
<proteinExistence type="predicted"/>
<dbReference type="Proteomes" id="UP000220005">
    <property type="component" value="Unassembled WGS sequence"/>
</dbReference>
<feature type="signal peptide" evidence="3">
    <location>
        <begin position="1"/>
        <end position="25"/>
    </location>
</feature>
<dbReference type="AlphaFoldDB" id="A0A2A7AM80"/>
<evidence type="ECO:0000256" key="1">
    <source>
        <dbReference type="ARBA" id="ARBA00022737"/>
    </source>
</evidence>
<keyword evidence="1" id="KW-0677">Repeat</keyword>
<keyword evidence="3" id="KW-0732">Signal</keyword>
<dbReference type="EMBL" id="NMTY01000032">
    <property type="protein sequence ID" value="PDX80265.1"/>
    <property type="molecule type" value="Genomic_DNA"/>
</dbReference>
<feature type="region of interest" description="Disordered" evidence="2">
    <location>
        <begin position="505"/>
        <end position="543"/>
    </location>
</feature>
<comment type="caution">
    <text evidence="5">The sequence shown here is derived from an EMBL/GenBank/DDBJ whole genome shotgun (WGS) entry which is preliminary data.</text>
</comment>
<evidence type="ECO:0000256" key="3">
    <source>
        <dbReference type="SAM" id="SignalP"/>
    </source>
</evidence>
<dbReference type="Pfam" id="PF00395">
    <property type="entry name" value="SLH"/>
    <property type="match status" value="1"/>
</dbReference>
<dbReference type="InterPro" id="IPR001119">
    <property type="entry name" value="SLH_dom"/>
</dbReference>
<feature type="compositionally biased region" description="Low complexity" evidence="2">
    <location>
        <begin position="509"/>
        <end position="543"/>
    </location>
</feature>
<dbReference type="PROSITE" id="PS51272">
    <property type="entry name" value="SLH"/>
    <property type="match status" value="1"/>
</dbReference>
<gene>
    <name evidence="5" type="ORF">CGS58_13695</name>
</gene>
<evidence type="ECO:0000313" key="5">
    <source>
        <dbReference type="EMBL" id="PDX80265.1"/>
    </source>
</evidence>
<evidence type="ECO:0000259" key="4">
    <source>
        <dbReference type="PROSITE" id="PS51272"/>
    </source>
</evidence>
<feature type="chain" id="PRO_5012111399" description="SLH domain-containing protein" evidence="3">
    <location>
        <begin position="26"/>
        <end position="736"/>
    </location>
</feature>
<name>A0A2A7AM80_9FIRM</name>
<protein>
    <recommendedName>
        <fullName evidence="4">SLH domain-containing protein</fullName>
    </recommendedName>
</protein>
<evidence type="ECO:0000313" key="6">
    <source>
        <dbReference type="Proteomes" id="UP000220005"/>
    </source>
</evidence>
<organism evidence="5 6">
    <name type="scientific">Faecalibacterium prausnitzii</name>
    <dbReference type="NCBI Taxonomy" id="853"/>
    <lineage>
        <taxon>Bacteria</taxon>
        <taxon>Bacillati</taxon>
        <taxon>Bacillota</taxon>
        <taxon>Clostridia</taxon>
        <taxon>Eubacteriales</taxon>
        <taxon>Oscillospiraceae</taxon>
        <taxon>Faecalibacterium</taxon>
    </lineage>
</organism>
<sequence length="736" mass="77071">MKKRLLAFLLAVSIAVSMLALPASAAGNANTAVQLSITLNGMDSAQTAALNAVVTRGAFARMLVSYSTFRESVGSQGAVGTLYKDLPGTSAYAPYVRIAVQQGWLSGYTDGTFRPDNAVTLEEAVTAVLKLLGYKMTELSGSFPQAQLNKASELGLRNQLDRQQGEALNYEECAILMYNTLTANSASGSAYGTSLGFTVSNGQVDTSSVMMSSLKGPFIADGTTQLPFTPASIYRNDKVSGSAELNQYDVYYYSESLQTVWIYTRRAAGRITAVSPSASAPTSVTVAGSTYTLGSSAVASQVSSLNGGGVGQVVTLLLGMNNEAAGIVTGEEADSVFYGVVQSSSRSLIEENGADVLQKVAVYCTDGITRTVNVDKSLNFPAGWLVEITVSPDGENVERIDSRSTSGTINEAATALGSAALADDVEILDTTSEGVAGTVRPSRLSGVTLSSSDVRYYTVNEAGQIDRLILNDVTGDLWKYGVLDDVKNLAANYTDLKSFIGSFQTSGDSSGTAATPKTTTTTTTTGAASGTTGTAGTTGSTTGTTTTTAAATVAGQVSNLLVPTTSEILWGIVSGDILSTSWQKLTSNTGSLLSIGFKQVAEITGTPFKQILNFIGGGATYVCYVNGSQVSFTTAIKYPVIAGGVAARQETTGSIKTMVQLMPLKIDRVGAASVLSGGTRYEMADDAQVYLWYKGQYYPTKLSYVNTDEYKLTGWYDNFGCAAGKKVRVIIAVKND</sequence>
<reference evidence="5 6" key="1">
    <citation type="journal article" date="2017" name="Front. Microbiol.">
        <title>New Insights into the Diversity of the Genus Faecalibacterium.</title>
        <authorList>
            <person name="Benevides L."/>
            <person name="Burman S."/>
            <person name="Martin R."/>
            <person name="Robert V."/>
            <person name="Thomas M."/>
            <person name="Miquel S."/>
            <person name="Chain F."/>
            <person name="Sokol H."/>
            <person name="Bermudez-Humaran L.G."/>
            <person name="Morrison M."/>
            <person name="Langella P."/>
            <person name="Azevedo V.A."/>
            <person name="Chatel J.M."/>
            <person name="Soares S."/>
        </authorList>
    </citation>
    <scope>NUCLEOTIDE SEQUENCE [LARGE SCALE GENOMIC DNA]</scope>
    <source>
        <strain evidence="5 6">CNCM I 4575</strain>
    </source>
</reference>